<evidence type="ECO:0000313" key="2">
    <source>
        <dbReference type="EMBL" id="GAA4425309.1"/>
    </source>
</evidence>
<feature type="region of interest" description="Disordered" evidence="1">
    <location>
        <begin position="147"/>
        <end position="166"/>
    </location>
</feature>
<protein>
    <recommendedName>
        <fullName evidence="4">DUF3108 domain-containing protein</fullName>
    </recommendedName>
</protein>
<evidence type="ECO:0000256" key="1">
    <source>
        <dbReference type="SAM" id="MobiDB-lite"/>
    </source>
</evidence>
<feature type="region of interest" description="Disordered" evidence="1">
    <location>
        <begin position="62"/>
        <end position="106"/>
    </location>
</feature>
<keyword evidence="3" id="KW-1185">Reference proteome</keyword>
<accession>A0ABP8LBE2</accession>
<dbReference type="Pfam" id="PF11306">
    <property type="entry name" value="DUF3108"/>
    <property type="match status" value="1"/>
</dbReference>
<comment type="caution">
    <text evidence="2">The sequence shown here is derived from an EMBL/GenBank/DDBJ whole genome shotgun (WGS) entry which is preliminary data.</text>
</comment>
<sequence>MPRRAGPPLVGITLAVVAAHALVLGGLLQSAHWQPGAAPPAPVVIEALLTAPPAPVPEATPVTAAAAPAAPTRPPRPAPSVSPRAQPPAPDPAPSPEPAQATSPAAVAPTAVMPATDAAAEPPSMPASAAASPPAVPVATASASTVAAAAPDAEGEESGAESADIPLNAGVWMRTPGGADEVAAPGMAARVPAPTRLAFDVQGQAKRLQYSARAELLWQHDGQRYTARQQISAFLLGSRIQQSTGRIAPEGLQPERFADRRRSEQAAHFDSAQGRVTFSANTPALQVGAGAQDRLSVFLQLGAWIAADPPRFAPGTQITLTTVSARSADRWTFTVEGEETLQVGGSPLPALRLQRLPRKEYDQKAELWLAPSLGYLPVRIRLTQANGDFADLLLRSHSTP</sequence>
<organism evidence="2 3">
    <name type="scientific">Acidovorax lacteus</name>
    <dbReference type="NCBI Taxonomy" id="1924988"/>
    <lineage>
        <taxon>Bacteria</taxon>
        <taxon>Pseudomonadati</taxon>
        <taxon>Pseudomonadota</taxon>
        <taxon>Betaproteobacteria</taxon>
        <taxon>Burkholderiales</taxon>
        <taxon>Comamonadaceae</taxon>
        <taxon>Acidovorax</taxon>
    </lineage>
</organism>
<dbReference type="RefSeq" id="WP_345064174.1">
    <property type="nucleotide sequence ID" value="NZ_BAABEX010000013.1"/>
</dbReference>
<dbReference type="InterPro" id="IPR021457">
    <property type="entry name" value="DUF3108"/>
</dbReference>
<name>A0ABP8LBE2_9BURK</name>
<dbReference type="EMBL" id="BAABEX010000013">
    <property type="protein sequence ID" value="GAA4425309.1"/>
    <property type="molecule type" value="Genomic_DNA"/>
</dbReference>
<gene>
    <name evidence="2" type="ORF">GCM10023090_20020</name>
</gene>
<reference evidence="3" key="1">
    <citation type="journal article" date="2019" name="Int. J. Syst. Evol. Microbiol.">
        <title>The Global Catalogue of Microorganisms (GCM) 10K type strain sequencing project: providing services to taxonomists for standard genome sequencing and annotation.</title>
        <authorList>
            <consortium name="The Broad Institute Genomics Platform"/>
            <consortium name="The Broad Institute Genome Sequencing Center for Infectious Disease"/>
            <person name="Wu L."/>
            <person name="Ma J."/>
        </authorList>
    </citation>
    <scope>NUCLEOTIDE SEQUENCE [LARGE SCALE GENOMIC DNA]</scope>
    <source>
        <strain evidence="3">JCM 31890</strain>
    </source>
</reference>
<dbReference type="Proteomes" id="UP001501788">
    <property type="component" value="Unassembled WGS sequence"/>
</dbReference>
<feature type="compositionally biased region" description="Pro residues" evidence="1">
    <location>
        <begin position="71"/>
        <end position="97"/>
    </location>
</feature>
<evidence type="ECO:0000313" key="3">
    <source>
        <dbReference type="Proteomes" id="UP001501788"/>
    </source>
</evidence>
<proteinExistence type="predicted"/>
<evidence type="ECO:0008006" key="4">
    <source>
        <dbReference type="Google" id="ProtNLM"/>
    </source>
</evidence>